<dbReference type="Proteomes" id="UP001595773">
    <property type="component" value="Unassembled WGS sequence"/>
</dbReference>
<sequence>MTSAPTHPRPVVVWDAGGPYSLHKTLGIIGRGPGDRTMRLTPDAAWLAFNTPDGPATLGISAHGTELRAQAWGPGAEHALRTVPALLGANDDWSRFDAPAFTASLPHAAREARRKNPGLRLPSTGRMVDALIPAILEQKVTALQARRSFASLVRKFGAPAPGAGEHLGVPTDLMLPPTPAQWANIPSWEWHKAGVGPQRSATVMRVVGSASGLERLAGLPAHEAATKMRSIPGIGVWSAAEVTQRTHGDPDLVAVGDYHLAAYVGWALAGEAVNDDGMLKLLEPWRGHRQRIVRMLYLSGFRKPTFGPRMTIQDHSTH</sequence>
<proteinExistence type="predicted"/>
<evidence type="ECO:0000256" key="2">
    <source>
        <dbReference type="ARBA" id="ARBA00023204"/>
    </source>
</evidence>
<dbReference type="InterPro" id="IPR011257">
    <property type="entry name" value="DNA_glycosylase"/>
</dbReference>
<evidence type="ECO:0000256" key="1">
    <source>
        <dbReference type="ARBA" id="ARBA00022763"/>
    </source>
</evidence>
<keyword evidence="1" id="KW-0227">DNA damage</keyword>
<dbReference type="Gene3D" id="1.10.340.30">
    <property type="entry name" value="Hypothetical protein, domain 2"/>
    <property type="match status" value="1"/>
</dbReference>
<evidence type="ECO:0000313" key="4">
    <source>
        <dbReference type="Proteomes" id="UP001595773"/>
    </source>
</evidence>
<gene>
    <name evidence="3" type="ORF">ACFOW9_11900</name>
</gene>
<dbReference type="EMBL" id="JBHSCQ010000018">
    <property type="protein sequence ID" value="MFC4266305.1"/>
    <property type="molecule type" value="Genomic_DNA"/>
</dbReference>
<protein>
    <submittedName>
        <fullName evidence="3">DNA-3-methyladenine glycosylase family protein</fullName>
    </submittedName>
</protein>
<dbReference type="InterPro" id="IPR051912">
    <property type="entry name" value="Alkylbase_DNA_Glycosylase/TA"/>
</dbReference>
<reference evidence="4" key="1">
    <citation type="journal article" date="2019" name="Int. J. Syst. Evol. Microbiol.">
        <title>The Global Catalogue of Microorganisms (GCM) 10K type strain sequencing project: providing services to taxonomists for standard genome sequencing and annotation.</title>
        <authorList>
            <consortium name="The Broad Institute Genomics Platform"/>
            <consortium name="The Broad Institute Genome Sequencing Center for Infectious Disease"/>
            <person name="Wu L."/>
            <person name="Ma J."/>
        </authorList>
    </citation>
    <scope>NUCLEOTIDE SEQUENCE [LARGE SCALE GENOMIC DNA]</scope>
    <source>
        <strain evidence="4">CGMCC 1.10698</strain>
    </source>
</reference>
<dbReference type="SUPFAM" id="SSF48150">
    <property type="entry name" value="DNA-glycosylase"/>
    <property type="match status" value="1"/>
</dbReference>
<accession>A0ABV8R2V4</accession>
<dbReference type="PANTHER" id="PTHR43003">
    <property type="entry name" value="DNA-3-METHYLADENINE GLYCOSYLASE"/>
    <property type="match status" value="1"/>
</dbReference>
<organism evidence="3 4">
    <name type="scientific">Arthrobacter cryoconiti</name>
    <dbReference type="NCBI Taxonomy" id="748907"/>
    <lineage>
        <taxon>Bacteria</taxon>
        <taxon>Bacillati</taxon>
        <taxon>Actinomycetota</taxon>
        <taxon>Actinomycetes</taxon>
        <taxon>Micrococcales</taxon>
        <taxon>Micrococcaceae</taxon>
        <taxon>Arthrobacter</taxon>
    </lineage>
</organism>
<evidence type="ECO:0000313" key="3">
    <source>
        <dbReference type="EMBL" id="MFC4266305.1"/>
    </source>
</evidence>
<dbReference type="RefSeq" id="WP_230068713.1">
    <property type="nucleotide sequence ID" value="NZ_BAABLL010000012.1"/>
</dbReference>
<keyword evidence="4" id="KW-1185">Reference proteome</keyword>
<name>A0ABV8R2V4_9MICC</name>
<keyword evidence="2" id="KW-0234">DNA repair</keyword>
<dbReference type="PANTHER" id="PTHR43003:SF6">
    <property type="entry name" value="DNA GLYCOSYLASE"/>
    <property type="match status" value="1"/>
</dbReference>
<comment type="caution">
    <text evidence="3">The sequence shown here is derived from an EMBL/GenBank/DDBJ whole genome shotgun (WGS) entry which is preliminary data.</text>
</comment>